<dbReference type="AlphaFoldDB" id="A0A061ILR0"/>
<proteinExistence type="inferred from homology"/>
<sequence length="964" mass="106634">MEFEEDFSGRKDKNFLKMGRKSKKEKKEKKPVVSVFTMFRYAGWLDRLYMLVGTLAAIIHGVALPLMMLVFGDMTDSFASVGNIPTNATNNATQVNASDIFGKLEEEMTTYAYYYTGIGAGVLIVAYIQVSFWCLAAGRQIHKIRQKFFHAIMNQEIGWFDVHDVGELNTRLTDDVSKINEGIGDKIGMFFQAMATFFGGFIIGFTRGWKLTLVILAISPVLGLSAGIWAKILSSFTDKELQAYAKAGAVAEEVLAAIRTVIAFGGQKKELERYNNNLEEAKRLGIKKAITANISMGAAFLLIYASYALAFWYGTSLVISKEYSIGQVLTVFFAVLIGAFSIGQASPNIEAFANARGAAYEIFNIIDNKPSIDSFSKNGYKPDNIKGNLEFKNIHFSYPSRKDVQILKGLNLKVQSGQTVALVGNSGCGKSTTVQLLQRLYDPTEGVKFDTLVGERGAQLSGGQKQRIAIARALVRNPKILLLDEATSALDTESEAVVQAALDKAREGRTTIVIAHRLSTVRNADIIAGFDGGVIVEQGNHEELMREKGIYFKLVMTQTAGNEIELGNEVGESKNEIDNLDMSSKDSASSLIRRRSTRRSIRGPHDQDRKLSTKEALDEDVPPISFWRILKLNSSEWPYFVVGIFCAIVNGALQPAFSIIFSKVVGGFTFGKAGEILTKRLRYMVFKSMLRQDVSWFDNPKNTTGALTTRLANDAGQVKGIATEAIENFRTVVSLTREQKFENMYAQSLQIPYRNALKKAHVFGITFSFTQAMMYFSYAACFRFGAYLVARELMTFENVLLVFSAIVFGAMAVGQVSSFAPDYAKAKVSASHIIMIIEKVPSIDSYSTGGLKPNTLEGNVKFNEVVFNYPTRPDIPVLQGLNLEVKKGQTLALFLDGKEVNQLNVQWLRAHLGIVSQEPILFDCSIAENIAYGDNSRVVSQDEIERAAKEANIHQFIESLPDGH</sequence>
<dbReference type="InterPro" id="IPR017871">
    <property type="entry name" value="ABC_transporter-like_CS"/>
</dbReference>
<reference evidence="18" key="1">
    <citation type="journal article" date="2013" name="Nat. Biotechnol.">
        <title>Chinese hamster genome sequenced from sorted chromosomes.</title>
        <authorList>
            <person name="Brinkrolf K."/>
            <person name="Rupp O."/>
            <person name="Laux H."/>
            <person name="Kollin F."/>
            <person name="Ernst W."/>
            <person name="Linke B."/>
            <person name="Kofler R."/>
            <person name="Romand S."/>
            <person name="Hesse F."/>
            <person name="Budach W.E."/>
            <person name="Galosy S."/>
            <person name="Muller D."/>
            <person name="Noll T."/>
            <person name="Wienberg J."/>
            <person name="Jostock T."/>
            <person name="Leonard M."/>
            <person name="Grillari J."/>
            <person name="Tauch A."/>
            <person name="Goesmann A."/>
            <person name="Helk B."/>
            <person name="Mott J.E."/>
            <person name="Puhler A."/>
            <person name="Borth N."/>
        </authorList>
    </citation>
    <scope>NUCLEOTIDE SEQUENCE [LARGE SCALE GENOMIC DNA]</scope>
    <source>
        <strain evidence="18">17A/GY</strain>
    </source>
</reference>
<feature type="transmembrane region" description="Helical" evidence="14">
    <location>
        <begin position="799"/>
        <end position="820"/>
    </location>
</feature>
<feature type="compositionally biased region" description="Basic and acidic residues" evidence="13">
    <location>
        <begin position="603"/>
        <end position="614"/>
    </location>
</feature>
<feature type="domain" description="ABC transmembrane type-1" evidence="16">
    <location>
        <begin position="51"/>
        <end position="354"/>
    </location>
</feature>
<evidence type="ECO:0000256" key="9">
    <source>
        <dbReference type="ARBA" id="ARBA00022967"/>
    </source>
</evidence>
<dbReference type="GO" id="GO:0005524">
    <property type="term" value="F:ATP binding"/>
    <property type="evidence" value="ECO:0007669"/>
    <property type="project" value="UniProtKB-KW"/>
</dbReference>
<dbReference type="InterPro" id="IPR003593">
    <property type="entry name" value="AAA+_ATPase"/>
</dbReference>
<evidence type="ECO:0000256" key="7">
    <source>
        <dbReference type="ARBA" id="ARBA00022741"/>
    </source>
</evidence>
<dbReference type="SUPFAM" id="SSF90123">
    <property type="entry name" value="ABC transporter transmembrane region"/>
    <property type="match status" value="2"/>
</dbReference>
<evidence type="ECO:0000256" key="5">
    <source>
        <dbReference type="ARBA" id="ARBA00022692"/>
    </source>
</evidence>
<dbReference type="Pfam" id="PF00005">
    <property type="entry name" value="ABC_tran"/>
    <property type="match status" value="2"/>
</dbReference>
<gene>
    <name evidence="17" type="ORF">H671_1g3317</name>
</gene>
<dbReference type="Proteomes" id="UP000030759">
    <property type="component" value="Unassembled WGS sequence"/>
</dbReference>
<keyword evidence="3" id="KW-0813">Transport</keyword>
<keyword evidence="12" id="KW-0325">Glycoprotein</keyword>
<dbReference type="PANTHER" id="PTHR43394">
    <property type="entry name" value="ATP-DEPENDENT PERMEASE MDL1, MITOCHONDRIAL"/>
    <property type="match status" value="1"/>
</dbReference>
<feature type="transmembrane region" description="Helical" evidence="14">
    <location>
        <begin position="48"/>
        <end position="71"/>
    </location>
</feature>
<keyword evidence="11 14" id="KW-0472">Membrane</keyword>
<dbReference type="Pfam" id="PF00664">
    <property type="entry name" value="ABC_membrane"/>
    <property type="match status" value="2"/>
</dbReference>
<evidence type="ECO:0000256" key="1">
    <source>
        <dbReference type="ARBA" id="ARBA00004141"/>
    </source>
</evidence>
<keyword evidence="5 14" id="KW-0812">Transmembrane</keyword>
<dbReference type="GO" id="GO:0005743">
    <property type="term" value="C:mitochondrial inner membrane"/>
    <property type="evidence" value="ECO:0007669"/>
    <property type="project" value="TreeGrafter"/>
</dbReference>
<feature type="region of interest" description="Disordered" evidence="13">
    <location>
        <begin position="582"/>
        <end position="614"/>
    </location>
</feature>
<evidence type="ECO:0000256" key="12">
    <source>
        <dbReference type="ARBA" id="ARBA00023180"/>
    </source>
</evidence>
<dbReference type="EC" id="3.6.3.44" evidence="17"/>
<dbReference type="FunFam" id="1.20.1560.10:FF:000018">
    <property type="entry name" value="ATP-binding cassette subfamily B member 11"/>
    <property type="match status" value="1"/>
</dbReference>
<dbReference type="EMBL" id="KE666416">
    <property type="protein sequence ID" value="ERE88102.1"/>
    <property type="molecule type" value="Genomic_DNA"/>
</dbReference>
<name>A0A061ILR0_CRIGR</name>
<evidence type="ECO:0000256" key="8">
    <source>
        <dbReference type="ARBA" id="ARBA00022840"/>
    </source>
</evidence>
<feature type="transmembrane region" description="Helical" evidence="14">
    <location>
        <begin position="187"/>
        <end position="205"/>
    </location>
</feature>
<dbReference type="InterPro" id="IPR036640">
    <property type="entry name" value="ABC1_TM_sf"/>
</dbReference>
<dbReference type="SUPFAM" id="SSF52540">
    <property type="entry name" value="P-loop containing nucleoside triphosphate hydrolases"/>
    <property type="match status" value="2"/>
</dbReference>
<evidence type="ECO:0000259" key="15">
    <source>
        <dbReference type="PROSITE" id="PS50893"/>
    </source>
</evidence>
<keyword evidence="4" id="KW-0597">Phosphoprotein</keyword>
<evidence type="ECO:0000256" key="11">
    <source>
        <dbReference type="ARBA" id="ARBA00023136"/>
    </source>
</evidence>
<evidence type="ECO:0000256" key="2">
    <source>
        <dbReference type="ARBA" id="ARBA00007577"/>
    </source>
</evidence>
<protein>
    <submittedName>
        <fullName evidence="17">Multidrug resistance protein 1</fullName>
        <ecNumber evidence="17">3.6.3.44</ecNumber>
    </submittedName>
</protein>
<evidence type="ECO:0000256" key="13">
    <source>
        <dbReference type="SAM" id="MobiDB-lite"/>
    </source>
</evidence>
<keyword evidence="6" id="KW-0677">Repeat</keyword>
<evidence type="ECO:0000256" key="10">
    <source>
        <dbReference type="ARBA" id="ARBA00022989"/>
    </source>
</evidence>
<comment type="subcellular location">
    <subcellularLocation>
        <location evidence="1">Membrane</location>
        <topology evidence="1">Multi-pass membrane protein</topology>
    </subcellularLocation>
</comment>
<evidence type="ECO:0000313" key="18">
    <source>
        <dbReference type="Proteomes" id="UP000030759"/>
    </source>
</evidence>
<feature type="transmembrane region" description="Helical" evidence="14">
    <location>
        <begin position="112"/>
        <end position="137"/>
    </location>
</feature>
<evidence type="ECO:0000256" key="4">
    <source>
        <dbReference type="ARBA" id="ARBA00022553"/>
    </source>
</evidence>
<dbReference type="GO" id="GO:0016887">
    <property type="term" value="F:ATP hydrolysis activity"/>
    <property type="evidence" value="ECO:0007669"/>
    <property type="project" value="InterPro"/>
</dbReference>
<evidence type="ECO:0000256" key="14">
    <source>
        <dbReference type="SAM" id="Phobius"/>
    </source>
</evidence>
<feature type="transmembrane region" description="Helical" evidence="14">
    <location>
        <begin position="290"/>
        <end position="313"/>
    </location>
</feature>
<dbReference type="GO" id="GO:0015421">
    <property type="term" value="F:ABC-type oligopeptide transporter activity"/>
    <property type="evidence" value="ECO:0007669"/>
    <property type="project" value="TreeGrafter"/>
</dbReference>
<feature type="compositionally biased region" description="Basic residues" evidence="13">
    <location>
        <begin position="592"/>
        <end position="602"/>
    </location>
</feature>
<evidence type="ECO:0000256" key="6">
    <source>
        <dbReference type="ARBA" id="ARBA00022737"/>
    </source>
</evidence>
<dbReference type="PROSITE" id="PS00211">
    <property type="entry name" value="ABC_TRANSPORTER_1"/>
    <property type="match status" value="1"/>
</dbReference>
<keyword evidence="17" id="KW-0378">Hydrolase</keyword>
<dbReference type="SMART" id="SM00382">
    <property type="entry name" value="AAA"/>
    <property type="match status" value="1"/>
</dbReference>
<feature type="domain" description="ABC transmembrane type-1" evidence="16">
    <location>
        <begin position="720"/>
        <end position="825"/>
    </location>
</feature>
<dbReference type="InterPro" id="IPR027417">
    <property type="entry name" value="P-loop_NTPase"/>
</dbReference>
<feature type="domain" description="ABC transmembrane type-1" evidence="16">
    <location>
        <begin position="656"/>
        <end position="718"/>
    </location>
</feature>
<dbReference type="Gene3D" id="3.40.50.300">
    <property type="entry name" value="P-loop containing nucleotide triphosphate hydrolases"/>
    <property type="match status" value="4"/>
</dbReference>
<feature type="transmembrane region" description="Helical" evidence="14">
    <location>
        <begin position="325"/>
        <end position="343"/>
    </location>
</feature>
<organism evidence="17 18">
    <name type="scientific">Cricetulus griseus</name>
    <name type="common">Chinese hamster</name>
    <name type="synonym">Cricetulus barabensis griseus</name>
    <dbReference type="NCBI Taxonomy" id="10029"/>
    <lineage>
        <taxon>Eukaryota</taxon>
        <taxon>Metazoa</taxon>
        <taxon>Chordata</taxon>
        <taxon>Craniata</taxon>
        <taxon>Vertebrata</taxon>
        <taxon>Euteleostomi</taxon>
        <taxon>Mammalia</taxon>
        <taxon>Eutheria</taxon>
        <taxon>Euarchontoglires</taxon>
        <taxon>Glires</taxon>
        <taxon>Rodentia</taxon>
        <taxon>Myomorpha</taxon>
        <taxon>Muroidea</taxon>
        <taxon>Cricetidae</taxon>
        <taxon>Cricetinae</taxon>
        <taxon>Cricetulus</taxon>
    </lineage>
</organism>
<dbReference type="Gene3D" id="1.20.1560.10">
    <property type="entry name" value="ABC transporter type 1, transmembrane domain"/>
    <property type="match status" value="6"/>
</dbReference>
<dbReference type="PROSITE" id="PS50893">
    <property type="entry name" value="ABC_TRANSPORTER_2"/>
    <property type="match status" value="1"/>
</dbReference>
<feature type="domain" description="ABC transporter" evidence="15">
    <location>
        <begin position="389"/>
        <end position="557"/>
    </location>
</feature>
<feature type="transmembrane region" description="Helical" evidence="14">
    <location>
        <begin position="637"/>
        <end position="653"/>
    </location>
</feature>
<evidence type="ECO:0000259" key="16">
    <source>
        <dbReference type="PROSITE" id="PS50929"/>
    </source>
</evidence>
<dbReference type="InterPro" id="IPR039421">
    <property type="entry name" value="Type_1_exporter"/>
</dbReference>
<dbReference type="PROSITE" id="PS50929">
    <property type="entry name" value="ABC_TM1F"/>
    <property type="match status" value="3"/>
</dbReference>
<dbReference type="InterPro" id="IPR011527">
    <property type="entry name" value="ABC1_TM_dom"/>
</dbReference>
<dbReference type="GO" id="GO:0090374">
    <property type="term" value="P:oligopeptide export from mitochondrion"/>
    <property type="evidence" value="ECO:0007669"/>
    <property type="project" value="TreeGrafter"/>
</dbReference>
<dbReference type="PANTHER" id="PTHR43394:SF28">
    <property type="entry name" value="ATP-BINDING CASSETTE SUBFAMILY B MEMBER 1"/>
    <property type="match status" value="1"/>
</dbReference>
<keyword evidence="7" id="KW-0547">Nucleotide-binding</keyword>
<dbReference type="InterPro" id="IPR003439">
    <property type="entry name" value="ABC_transporter-like_ATP-bd"/>
</dbReference>
<keyword evidence="8" id="KW-0067">ATP-binding</keyword>
<feature type="transmembrane region" description="Helical" evidence="14">
    <location>
        <begin position="760"/>
        <end position="779"/>
    </location>
</feature>
<dbReference type="CDD" id="cd18558">
    <property type="entry name" value="ABC_6TM_Pgp_ABCB1"/>
    <property type="match status" value="1"/>
</dbReference>
<feature type="transmembrane region" description="Helical" evidence="14">
    <location>
        <begin position="211"/>
        <end position="230"/>
    </location>
</feature>
<accession>A0A061ILR0</accession>
<keyword evidence="10 14" id="KW-1133">Transmembrane helix</keyword>
<comment type="similarity">
    <text evidence="2">Belongs to the ABC transporter superfamily. ABCB family. Multidrug resistance exporter (TC 3.A.1.201) subfamily.</text>
</comment>
<evidence type="ECO:0000256" key="3">
    <source>
        <dbReference type="ARBA" id="ARBA00022448"/>
    </source>
</evidence>
<dbReference type="CDD" id="cd18578">
    <property type="entry name" value="ABC_6TM_Pgp_ABCB1_D2_like"/>
    <property type="match status" value="1"/>
</dbReference>
<keyword evidence="9" id="KW-1278">Translocase</keyword>
<evidence type="ECO:0000313" key="17">
    <source>
        <dbReference type="EMBL" id="ERE88102.1"/>
    </source>
</evidence>